<dbReference type="CDD" id="cd02518">
    <property type="entry name" value="GT2_SpsF"/>
    <property type="match status" value="1"/>
</dbReference>
<dbReference type="EMBL" id="JACHLP010000001">
    <property type="protein sequence ID" value="MBB4842407.1"/>
    <property type="molecule type" value="Genomic_DNA"/>
</dbReference>
<sequence length="262" mass="28823">MTPSSVTPRRVVIIQARSSSSRFPGKVLEPLLNLPLIVFMATRVRQSKLADHVMVATSTDPSDDTLHRTLIEHGIACHRGNLNDVLDRYYQAACAAEADHIVRLTGDCPLMDADLIDRALGLLASDDLDYVSNIAPPSYADGLDVEAFTIAALREAWQNARLPSEREHVTLYLRAGHAHLRTANWSGLTDLSSLRWTIDHPDDLAHVKGLLKEIGIDAPTGFDRFDIYRGIERRNLGAGAQHQRNEGLAKSLAAESTSHHIG</sequence>
<evidence type="ECO:0000256" key="1">
    <source>
        <dbReference type="SAM" id="MobiDB-lite"/>
    </source>
</evidence>
<dbReference type="GO" id="GO:0005829">
    <property type="term" value="C:cytosol"/>
    <property type="evidence" value="ECO:0007669"/>
    <property type="project" value="TreeGrafter"/>
</dbReference>
<dbReference type="PANTHER" id="PTHR42866:SF1">
    <property type="entry name" value="SPORE COAT POLYSACCHARIDE BIOSYNTHESIS PROTEIN SPSF"/>
    <property type="match status" value="1"/>
</dbReference>
<dbReference type="AlphaFoldDB" id="A0A840LAK8"/>
<protein>
    <submittedName>
        <fullName evidence="2">Spore coat polysaccharide biosynthesis protein SpsF (Cytidylyltransferase family)</fullName>
    </submittedName>
</protein>
<accession>A0A840LAK8</accession>
<proteinExistence type="predicted"/>
<dbReference type="RefSeq" id="WP_184296558.1">
    <property type="nucleotide sequence ID" value="NZ_JACHLP010000001.1"/>
</dbReference>
<dbReference type="InterPro" id="IPR003329">
    <property type="entry name" value="Cytidylyl_trans"/>
</dbReference>
<dbReference type="PANTHER" id="PTHR42866">
    <property type="entry name" value="3-DEOXY-MANNO-OCTULOSONATE CYTIDYLYLTRANSFERASE"/>
    <property type="match status" value="1"/>
</dbReference>
<feature type="region of interest" description="Disordered" evidence="1">
    <location>
        <begin position="239"/>
        <end position="262"/>
    </location>
</feature>
<keyword evidence="2" id="KW-0548">Nucleotidyltransferase</keyword>
<dbReference type="Gene3D" id="3.90.550.10">
    <property type="entry name" value="Spore Coat Polysaccharide Biosynthesis Protein SpsA, Chain A"/>
    <property type="match status" value="1"/>
</dbReference>
<dbReference type="SUPFAM" id="SSF53448">
    <property type="entry name" value="Nucleotide-diphospho-sugar transferases"/>
    <property type="match status" value="1"/>
</dbReference>
<dbReference type="GO" id="GO:0016779">
    <property type="term" value="F:nucleotidyltransferase activity"/>
    <property type="evidence" value="ECO:0007669"/>
    <property type="project" value="UniProtKB-KW"/>
</dbReference>
<dbReference type="Pfam" id="PF02348">
    <property type="entry name" value="CTP_transf_3"/>
    <property type="match status" value="1"/>
</dbReference>
<dbReference type="InterPro" id="IPR029044">
    <property type="entry name" value="Nucleotide-diphossugar_trans"/>
</dbReference>
<evidence type="ECO:0000313" key="2">
    <source>
        <dbReference type="EMBL" id="MBB4842407.1"/>
    </source>
</evidence>
<comment type="caution">
    <text evidence="2">The sequence shown here is derived from an EMBL/GenBank/DDBJ whole genome shotgun (WGS) entry which is preliminary data.</text>
</comment>
<keyword evidence="3" id="KW-1185">Reference proteome</keyword>
<evidence type="ECO:0000313" key="3">
    <source>
        <dbReference type="Proteomes" id="UP000562027"/>
    </source>
</evidence>
<reference evidence="2 3" key="1">
    <citation type="submission" date="2020-08" db="EMBL/GenBank/DDBJ databases">
        <title>Functional genomics of gut bacteria from endangered species of beetles.</title>
        <authorList>
            <person name="Carlos-Shanley C."/>
        </authorList>
    </citation>
    <scope>NUCLEOTIDE SEQUENCE [LARGE SCALE GENOMIC DNA]</scope>
    <source>
        <strain evidence="2 3">S00239</strain>
    </source>
</reference>
<keyword evidence="2" id="KW-0808">Transferase</keyword>
<organism evidence="2 3">
    <name type="scientific">Roseateles oligotrophus</name>
    <dbReference type="NCBI Taxonomy" id="1769250"/>
    <lineage>
        <taxon>Bacteria</taxon>
        <taxon>Pseudomonadati</taxon>
        <taxon>Pseudomonadota</taxon>
        <taxon>Betaproteobacteria</taxon>
        <taxon>Burkholderiales</taxon>
        <taxon>Sphaerotilaceae</taxon>
        <taxon>Roseateles</taxon>
    </lineage>
</organism>
<dbReference type="Proteomes" id="UP000562027">
    <property type="component" value="Unassembled WGS sequence"/>
</dbReference>
<name>A0A840LAK8_9BURK</name>
<gene>
    <name evidence="2" type="ORF">HNP55_000902</name>
</gene>